<comment type="function">
    <text evidence="9">Catalyzes the reduction of all-trans-retinal to all-trans-retinol in the presence of NADPH.</text>
</comment>
<comment type="caution">
    <text evidence="12">The sequence shown here is derived from an EMBL/GenBank/DDBJ whole genome shotgun (WGS) entry which is preliminary data.</text>
</comment>
<keyword evidence="5" id="KW-1133">Transmembrane helix</keyword>
<comment type="subcellular location">
    <subcellularLocation>
        <location evidence="1">Membrane</location>
        <topology evidence="1">Multi-pass membrane protein</topology>
    </subcellularLocation>
</comment>
<evidence type="ECO:0000256" key="3">
    <source>
        <dbReference type="ARBA" id="ARBA00022692"/>
    </source>
</evidence>
<dbReference type="Pfam" id="PF00106">
    <property type="entry name" value="adh_short"/>
    <property type="match status" value="1"/>
</dbReference>
<dbReference type="PANTHER" id="PTHR24322:SF736">
    <property type="entry name" value="RETINOL DEHYDROGENASE 10"/>
    <property type="match status" value="1"/>
</dbReference>
<dbReference type="PRINTS" id="PR00081">
    <property type="entry name" value="GDHRDH"/>
</dbReference>
<dbReference type="FunFam" id="3.40.50.720:FF:000131">
    <property type="entry name" value="Short-chain dehydrogenase/reductase 3"/>
    <property type="match status" value="1"/>
</dbReference>
<comment type="similarity">
    <text evidence="2">Belongs to the short-chain dehydrogenases/reductases (SDR) family.</text>
</comment>
<proteinExistence type="inferred from homology"/>
<keyword evidence="7" id="KW-0443">Lipid metabolism</keyword>
<dbReference type="InterPro" id="IPR036291">
    <property type="entry name" value="NAD(P)-bd_dom_sf"/>
</dbReference>
<dbReference type="SUPFAM" id="SSF51735">
    <property type="entry name" value="NAD(P)-binding Rossmann-fold domains"/>
    <property type="match status" value="1"/>
</dbReference>
<keyword evidence="3" id="KW-0812">Transmembrane</keyword>
<keyword evidence="6" id="KW-0560">Oxidoreductase</keyword>
<reference evidence="12" key="1">
    <citation type="journal article" date="2021" name="Nat. Commun.">
        <title>Genetic determinants of endophytism in the Arabidopsis root mycobiome.</title>
        <authorList>
            <person name="Mesny F."/>
            <person name="Miyauchi S."/>
            <person name="Thiergart T."/>
            <person name="Pickel B."/>
            <person name="Atanasova L."/>
            <person name="Karlsson M."/>
            <person name="Huettel B."/>
            <person name="Barry K.W."/>
            <person name="Haridas S."/>
            <person name="Chen C."/>
            <person name="Bauer D."/>
            <person name="Andreopoulos W."/>
            <person name="Pangilinan J."/>
            <person name="LaButti K."/>
            <person name="Riley R."/>
            <person name="Lipzen A."/>
            <person name="Clum A."/>
            <person name="Drula E."/>
            <person name="Henrissat B."/>
            <person name="Kohler A."/>
            <person name="Grigoriev I.V."/>
            <person name="Martin F.M."/>
            <person name="Hacquard S."/>
        </authorList>
    </citation>
    <scope>NUCLEOTIDE SEQUENCE</scope>
    <source>
        <strain evidence="12">MPI-CAGE-CH-0235</strain>
    </source>
</reference>
<evidence type="ECO:0000313" key="13">
    <source>
        <dbReference type="Proteomes" id="UP000813444"/>
    </source>
</evidence>
<dbReference type="EMBL" id="JAGPNK010000014">
    <property type="protein sequence ID" value="KAH7308961.1"/>
    <property type="molecule type" value="Genomic_DNA"/>
</dbReference>
<evidence type="ECO:0000256" key="2">
    <source>
        <dbReference type="ARBA" id="ARBA00006484"/>
    </source>
</evidence>
<evidence type="ECO:0000256" key="8">
    <source>
        <dbReference type="ARBA" id="ARBA00023136"/>
    </source>
</evidence>
<dbReference type="PANTHER" id="PTHR24322">
    <property type="entry name" value="PKSB"/>
    <property type="match status" value="1"/>
</dbReference>
<dbReference type="PROSITE" id="PS00061">
    <property type="entry name" value="ADH_SHORT"/>
    <property type="match status" value="1"/>
</dbReference>
<dbReference type="InterPro" id="IPR020904">
    <property type="entry name" value="Sc_DH/Rdtase_CS"/>
</dbReference>
<evidence type="ECO:0000256" key="10">
    <source>
        <dbReference type="ARBA" id="ARBA00068717"/>
    </source>
</evidence>
<dbReference type="Gene3D" id="3.40.50.720">
    <property type="entry name" value="NAD(P)-binding Rossmann-like Domain"/>
    <property type="match status" value="1"/>
</dbReference>
<dbReference type="Proteomes" id="UP000813444">
    <property type="component" value="Unassembled WGS sequence"/>
</dbReference>
<accession>A0A8K0SIC7</accession>
<sequence length="322" mass="34997">MANYLGSAAQFALDHLNQRQLHYSLLLSALGLGYGSSWLNQSWSDEALNHGTTADFDWDKEIVLVTGGAGGIGGEIVLRMAQSGTRVVVLDVMELTYIPSSNIYYYQCDITDHEALKRVAQRIRAEVGEPTVVVANAGICRGKALLEETEHDVELTIGVNTLGLLWTVKTFLPSMVERNHGHVLIVASVTGYMGTARSVDYCASKAAAISIYEGLHTEMKHVYKSPAVRISCASPSLVQTKMFKGIKPVAGMVGSGMRPSFVAGKIADVLYSGKAQNLILSRWALPPGIMRVLPQWMRVHVQDRAASSLESLDPHNPMASKL</sequence>
<evidence type="ECO:0000313" key="12">
    <source>
        <dbReference type="EMBL" id="KAH7308961.1"/>
    </source>
</evidence>
<evidence type="ECO:0000256" key="7">
    <source>
        <dbReference type="ARBA" id="ARBA00023098"/>
    </source>
</evidence>
<organism evidence="12 13">
    <name type="scientific">Stachybotrys elegans</name>
    <dbReference type="NCBI Taxonomy" id="80388"/>
    <lineage>
        <taxon>Eukaryota</taxon>
        <taxon>Fungi</taxon>
        <taxon>Dikarya</taxon>
        <taxon>Ascomycota</taxon>
        <taxon>Pezizomycotina</taxon>
        <taxon>Sordariomycetes</taxon>
        <taxon>Hypocreomycetidae</taxon>
        <taxon>Hypocreales</taxon>
        <taxon>Stachybotryaceae</taxon>
        <taxon>Stachybotrys</taxon>
    </lineage>
</organism>
<evidence type="ECO:0000256" key="9">
    <source>
        <dbReference type="ARBA" id="ARBA00059620"/>
    </source>
</evidence>
<evidence type="ECO:0000256" key="5">
    <source>
        <dbReference type="ARBA" id="ARBA00022989"/>
    </source>
</evidence>
<name>A0A8K0SIC7_9HYPO</name>
<gene>
    <name evidence="12" type="ORF">B0I35DRAFT_359949</name>
</gene>
<evidence type="ECO:0000256" key="11">
    <source>
        <dbReference type="ARBA" id="ARBA00082544"/>
    </source>
</evidence>
<evidence type="ECO:0000256" key="6">
    <source>
        <dbReference type="ARBA" id="ARBA00023002"/>
    </source>
</evidence>
<keyword evidence="13" id="KW-1185">Reference proteome</keyword>
<evidence type="ECO:0000256" key="4">
    <source>
        <dbReference type="ARBA" id="ARBA00022857"/>
    </source>
</evidence>
<dbReference type="GO" id="GO:0016020">
    <property type="term" value="C:membrane"/>
    <property type="evidence" value="ECO:0007669"/>
    <property type="project" value="UniProtKB-SubCell"/>
</dbReference>
<keyword evidence="4" id="KW-0521">NADP</keyword>
<dbReference type="InterPro" id="IPR002347">
    <property type="entry name" value="SDR_fam"/>
</dbReference>
<evidence type="ECO:0000256" key="1">
    <source>
        <dbReference type="ARBA" id="ARBA00004141"/>
    </source>
</evidence>
<dbReference type="GO" id="GO:0052650">
    <property type="term" value="F:all-trans-retinol dehydrogenase (NADP+) activity"/>
    <property type="evidence" value="ECO:0007669"/>
    <property type="project" value="UniProtKB-ARBA"/>
</dbReference>
<keyword evidence="8" id="KW-0472">Membrane</keyword>
<protein>
    <recommendedName>
        <fullName evidence="10">Short-chain dehydrogenase/reductase 3</fullName>
    </recommendedName>
    <alternativeName>
        <fullName evidence="11">Retinal short-chain dehydrogenase/reductase 1</fullName>
    </alternativeName>
</protein>
<dbReference type="AlphaFoldDB" id="A0A8K0SIC7"/>
<dbReference type="OrthoDB" id="10253736at2759"/>